<dbReference type="EMBL" id="WUUT01000005">
    <property type="protein sequence ID" value="MXR52452.1"/>
    <property type="molecule type" value="Genomic_DNA"/>
</dbReference>
<comment type="caution">
    <text evidence="2">The sequence shown here is derived from an EMBL/GenBank/DDBJ whole genome shotgun (WGS) entry which is preliminary data.</text>
</comment>
<protein>
    <submittedName>
        <fullName evidence="2">Uncharacterized protein</fullName>
    </submittedName>
</protein>
<organism evidence="2 3">
    <name type="scientific">Halovenus carboxidivorans</name>
    <dbReference type="NCBI Taxonomy" id="2692199"/>
    <lineage>
        <taxon>Archaea</taxon>
        <taxon>Methanobacteriati</taxon>
        <taxon>Methanobacteriota</taxon>
        <taxon>Stenosarchaea group</taxon>
        <taxon>Halobacteria</taxon>
        <taxon>Halobacteriales</taxon>
        <taxon>Haloarculaceae</taxon>
        <taxon>Halovenus</taxon>
    </lineage>
</organism>
<dbReference type="AlphaFoldDB" id="A0A6B0TAN0"/>
<feature type="transmembrane region" description="Helical" evidence="1">
    <location>
        <begin position="40"/>
        <end position="65"/>
    </location>
</feature>
<keyword evidence="1" id="KW-1133">Transmembrane helix</keyword>
<keyword evidence="3" id="KW-1185">Reference proteome</keyword>
<name>A0A6B0TAN0_9EURY</name>
<keyword evidence="1" id="KW-0472">Membrane</keyword>
<proteinExistence type="predicted"/>
<dbReference type="Proteomes" id="UP000466535">
    <property type="component" value="Unassembled WGS sequence"/>
</dbReference>
<evidence type="ECO:0000313" key="2">
    <source>
        <dbReference type="EMBL" id="MXR52452.1"/>
    </source>
</evidence>
<evidence type="ECO:0000313" key="3">
    <source>
        <dbReference type="Proteomes" id="UP000466535"/>
    </source>
</evidence>
<gene>
    <name evidence="2" type="ORF">GRX03_12655</name>
</gene>
<keyword evidence="1" id="KW-0812">Transmembrane</keyword>
<evidence type="ECO:0000256" key="1">
    <source>
        <dbReference type="SAM" id="Phobius"/>
    </source>
</evidence>
<sequence length="68" mass="7042">MVTDAIEFGRLGRLLALIAFVTALFVLTAAETLDGRILQIGVFAIGTISAITGLIGVLIAASVAYDHP</sequence>
<reference evidence="2 3" key="1">
    <citation type="submission" date="2019-12" db="EMBL/GenBank/DDBJ databases">
        <title>Isolation and characterization of three novel carbon monoxide-oxidizing members of Halobacteria from salione crusts and soils.</title>
        <authorList>
            <person name="Myers M.R."/>
            <person name="King G.M."/>
        </authorList>
    </citation>
    <scope>NUCLEOTIDE SEQUENCE [LARGE SCALE GENOMIC DNA]</scope>
    <source>
        <strain evidence="2 3">WSH3</strain>
    </source>
</reference>
<accession>A0A6B0TAN0</accession>